<evidence type="ECO:0000313" key="11">
    <source>
        <dbReference type="EMBL" id="QHI98761.1"/>
    </source>
</evidence>
<evidence type="ECO:0000256" key="5">
    <source>
        <dbReference type="ARBA" id="ARBA00022692"/>
    </source>
</evidence>
<comment type="similarity">
    <text evidence="2">Belongs to the major facilitator superfamily.</text>
</comment>
<evidence type="ECO:0000256" key="4">
    <source>
        <dbReference type="ARBA" id="ARBA00022475"/>
    </source>
</evidence>
<feature type="transmembrane region" description="Helical" evidence="9">
    <location>
        <begin position="85"/>
        <end position="104"/>
    </location>
</feature>
<dbReference type="InterPro" id="IPR011701">
    <property type="entry name" value="MFS"/>
</dbReference>
<evidence type="ECO:0000259" key="10">
    <source>
        <dbReference type="PROSITE" id="PS50850"/>
    </source>
</evidence>
<name>A0A857J6V0_9BURK</name>
<dbReference type="InterPro" id="IPR020846">
    <property type="entry name" value="MFS_dom"/>
</dbReference>
<keyword evidence="7 9" id="KW-0472">Membrane</keyword>
<proteinExistence type="inferred from homology"/>
<feature type="transmembrane region" description="Helical" evidence="9">
    <location>
        <begin position="374"/>
        <end position="394"/>
    </location>
</feature>
<feature type="transmembrane region" description="Helical" evidence="9">
    <location>
        <begin position="53"/>
        <end position="73"/>
    </location>
</feature>
<dbReference type="AlphaFoldDB" id="A0A857J6V0"/>
<keyword evidence="5 9" id="KW-0812">Transmembrane</keyword>
<dbReference type="Gene3D" id="1.20.1250.20">
    <property type="entry name" value="MFS general substrate transporter like domains"/>
    <property type="match status" value="1"/>
</dbReference>
<evidence type="ECO:0000256" key="8">
    <source>
        <dbReference type="SAM" id="MobiDB-lite"/>
    </source>
</evidence>
<evidence type="ECO:0000256" key="3">
    <source>
        <dbReference type="ARBA" id="ARBA00022448"/>
    </source>
</evidence>
<keyword evidence="4" id="KW-1003">Cell membrane</keyword>
<feature type="transmembrane region" description="Helical" evidence="9">
    <location>
        <begin position="144"/>
        <end position="165"/>
    </location>
</feature>
<dbReference type="PROSITE" id="PS50850">
    <property type="entry name" value="MFS"/>
    <property type="match status" value="1"/>
</dbReference>
<feature type="transmembrane region" description="Helical" evidence="9">
    <location>
        <begin position="312"/>
        <end position="335"/>
    </location>
</feature>
<evidence type="ECO:0000256" key="9">
    <source>
        <dbReference type="SAM" id="Phobius"/>
    </source>
</evidence>
<dbReference type="Proteomes" id="UP000464787">
    <property type="component" value="Chromosome"/>
</dbReference>
<protein>
    <submittedName>
        <fullName evidence="11">MFS transporter</fullName>
    </submittedName>
</protein>
<comment type="subcellular location">
    <subcellularLocation>
        <location evidence="1">Cell membrane</location>
        <topology evidence="1">Multi-pass membrane protein</topology>
    </subcellularLocation>
</comment>
<keyword evidence="12" id="KW-1185">Reference proteome</keyword>
<dbReference type="PANTHER" id="PTHR43271">
    <property type="entry name" value="BLL2771 PROTEIN"/>
    <property type="match status" value="1"/>
</dbReference>
<dbReference type="PROSITE" id="PS00216">
    <property type="entry name" value="SUGAR_TRANSPORT_1"/>
    <property type="match status" value="1"/>
</dbReference>
<feature type="transmembrane region" description="Helical" evidence="9">
    <location>
        <begin position="171"/>
        <end position="193"/>
    </location>
</feature>
<feature type="transmembrane region" description="Helical" evidence="9">
    <location>
        <begin position="288"/>
        <end position="306"/>
    </location>
</feature>
<sequence length="456" mass="47222">MVNPDIATADGERHDIPRISLALFLAGFSTFSLIYCVQPLLPEFSVEFGLTPASSSLALSLTTALLALSIVCAGMVSEAVGRRGLMFVSMGSAALLNLLASFAPNWQTLLVARALEGLVLGGVPAVAMAYLAEEVPQRRLGKVMGLYVGGTAFGGMMGRVAMGALTEFLSWRAAMGTLSVVAALSALAFIWLLPPSRHFQRQPGLNLPYHLAAWKKHLQDARLRPFFLVGVLCMGTFIAVYNYIGYRLVAAPYRLGQTALGLIFLAYVFGIFTSSAAGALVDRLGRARVIGCGALVSFFGLALTLADGLPLVIAGISLVTVGFFMVHSVASGAVGRLAQGHKGHASAIYLLCYYAGSSVLGSAAGALWRFGHWPAVAAFGGLMALGVLGVALALRAQDSAAPAALQDAGGSARGSAAVQASRSPVVVASSVSSRSAAPAGRALPSARHAASGRSRR</sequence>
<feature type="transmembrane region" description="Helical" evidence="9">
    <location>
        <begin position="259"/>
        <end position="281"/>
    </location>
</feature>
<evidence type="ECO:0000256" key="1">
    <source>
        <dbReference type="ARBA" id="ARBA00004651"/>
    </source>
</evidence>
<keyword evidence="3" id="KW-0813">Transport</keyword>
<dbReference type="InterPro" id="IPR005829">
    <property type="entry name" value="Sugar_transporter_CS"/>
</dbReference>
<dbReference type="Pfam" id="PF07690">
    <property type="entry name" value="MFS_1"/>
    <property type="match status" value="2"/>
</dbReference>
<gene>
    <name evidence="11" type="ORF">GT347_12635</name>
</gene>
<evidence type="ECO:0000256" key="7">
    <source>
        <dbReference type="ARBA" id="ARBA00023136"/>
    </source>
</evidence>
<feature type="domain" description="Major facilitator superfamily (MFS) profile" evidence="10">
    <location>
        <begin position="15"/>
        <end position="398"/>
    </location>
</feature>
<feature type="transmembrane region" description="Helical" evidence="9">
    <location>
        <begin position="110"/>
        <end position="132"/>
    </location>
</feature>
<feature type="transmembrane region" description="Helical" evidence="9">
    <location>
        <begin position="225"/>
        <end position="244"/>
    </location>
</feature>
<feature type="transmembrane region" description="Helical" evidence="9">
    <location>
        <begin position="347"/>
        <end position="368"/>
    </location>
</feature>
<dbReference type="SUPFAM" id="SSF103473">
    <property type="entry name" value="MFS general substrate transporter"/>
    <property type="match status" value="1"/>
</dbReference>
<evidence type="ECO:0000256" key="6">
    <source>
        <dbReference type="ARBA" id="ARBA00022989"/>
    </source>
</evidence>
<evidence type="ECO:0000313" key="12">
    <source>
        <dbReference type="Proteomes" id="UP000464787"/>
    </source>
</evidence>
<dbReference type="EMBL" id="CP047650">
    <property type="protein sequence ID" value="QHI98761.1"/>
    <property type="molecule type" value="Genomic_DNA"/>
</dbReference>
<dbReference type="InterPro" id="IPR036259">
    <property type="entry name" value="MFS_trans_sf"/>
</dbReference>
<accession>A0A857J6V0</accession>
<keyword evidence="6 9" id="KW-1133">Transmembrane helix</keyword>
<organism evidence="11 12">
    <name type="scientific">Xylophilus rhododendri</name>
    <dbReference type="NCBI Taxonomy" id="2697032"/>
    <lineage>
        <taxon>Bacteria</taxon>
        <taxon>Pseudomonadati</taxon>
        <taxon>Pseudomonadota</taxon>
        <taxon>Betaproteobacteria</taxon>
        <taxon>Burkholderiales</taxon>
        <taxon>Xylophilus</taxon>
    </lineage>
</organism>
<dbReference type="CDD" id="cd17324">
    <property type="entry name" value="MFS_NepI_like"/>
    <property type="match status" value="1"/>
</dbReference>
<dbReference type="GO" id="GO:0005886">
    <property type="term" value="C:plasma membrane"/>
    <property type="evidence" value="ECO:0007669"/>
    <property type="project" value="UniProtKB-SubCell"/>
</dbReference>
<evidence type="ECO:0000256" key="2">
    <source>
        <dbReference type="ARBA" id="ARBA00008335"/>
    </source>
</evidence>
<dbReference type="GO" id="GO:0022857">
    <property type="term" value="F:transmembrane transporter activity"/>
    <property type="evidence" value="ECO:0007669"/>
    <property type="project" value="InterPro"/>
</dbReference>
<dbReference type="KEGG" id="xyk:GT347_12635"/>
<reference evidence="11 12" key="1">
    <citation type="submission" date="2020-01" db="EMBL/GenBank/DDBJ databases">
        <title>Genome sequencing of strain KACC 21265.</title>
        <authorList>
            <person name="Heo J."/>
            <person name="Kim S.-J."/>
            <person name="Kim J.-S."/>
            <person name="Hong S.-B."/>
            <person name="Kwon S.-W."/>
        </authorList>
    </citation>
    <scope>NUCLEOTIDE SEQUENCE [LARGE SCALE GENOMIC DNA]</scope>
    <source>
        <strain evidence="11 12">KACC 21265</strain>
    </source>
</reference>
<dbReference type="RefSeq" id="WP_160552278.1">
    <property type="nucleotide sequence ID" value="NZ_CP047650.1"/>
</dbReference>
<feature type="transmembrane region" description="Helical" evidence="9">
    <location>
        <begin position="21"/>
        <end position="41"/>
    </location>
</feature>
<feature type="region of interest" description="Disordered" evidence="8">
    <location>
        <begin position="432"/>
        <end position="456"/>
    </location>
</feature>
<dbReference type="PANTHER" id="PTHR43271:SF1">
    <property type="entry name" value="INNER MEMBRANE TRANSPORT PROTEIN YNFM"/>
    <property type="match status" value="1"/>
</dbReference>